<feature type="domain" description="HTH OST-type" evidence="4">
    <location>
        <begin position="1048"/>
        <end position="1122"/>
    </location>
</feature>
<dbReference type="Pfam" id="PF19687">
    <property type="entry name" value="MARF1_LOTUS"/>
    <property type="match status" value="1"/>
</dbReference>
<dbReference type="GeneID" id="105366482"/>
<proteinExistence type="predicted"/>
<dbReference type="InterPro" id="IPR034189">
    <property type="entry name" value="MARF1_RRM1"/>
</dbReference>
<evidence type="ECO:0000256" key="2">
    <source>
        <dbReference type="ARBA" id="ARBA00022884"/>
    </source>
</evidence>
<dbReference type="CDD" id="cd12256">
    <property type="entry name" value="RRM2_LKAP"/>
    <property type="match status" value="1"/>
</dbReference>
<feature type="region of interest" description="Disordered" evidence="3">
    <location>
        <begin position="1435"/>
        <end position="1460"/>
    </location>
</feature>
<protein>
    <submittedName>
        <fullName evidence="6">Meiosis arrest female protein 1 homolog</fullName>
    </submittedName>
</protein>
<dbReference type="Gene3D" id="3.30.70.330">
    <property type="match status" value="2"/>
</dbReference>
<dbReference type="Gene3D" id="3.30.420.610">
    <property type="entry name" value="LOTUS domain-like"/>
    <property type="match status" value="3"/>
</dbReference>
<evidence type="ECO:0000313" key="5">
    <source>
        <dbReference type="Proteomes" id="UP000695007"/>
    </source>
</evidence>
<dbReference type="CDD" id="cd10910">
    <property type="entry name" value="PIN_limkain_b1_N_like"/>
    <property type="match status" value="1"/>
</dbReference>
<keyword evidence="2" id="KW-0694">RNA-binding</keyword>
<dbReference type="KEGG" id="csol:105366482"/>
<dbReference type="GO" id="GO:0010468">
    <property type="term" value="P:regulation of gene expression"/>
    <property type="evidence" value="ECO:0007669"/>
    <property type="project" value="InterPro"/>
</dbReference>
<evidence type="ECO:0000259" key="4">
    <source>
        <dbReference type="PROSITE" id="PS51644"/>
    </source>
</evidence>
<accession>A0AAJ6YS26</accession>
<dbReference type="PANTHER" id="PTHR14379:SF3">
    <property type="entry name" value="MEIOSIS REGULATOR AND MRNA STABILITY FACTOR 1"/>
    <property type="match status" value="1"/>
</dbReference>
<feature type="domain" description="HTH OST-type" evidence="4">
    <location>
        <begin position="886"/>
        <end position="960"/>
    </location>
</feature>
<dbReference type="PANTHER" id="PTHR14379">
    <property type="entry name" value="LIMKAIN B LKAP"/>
    <property type="match status" value="1"/>
</dbReference>
<evidence type="ECO:0000256" key="1">
    <source>
        <dbReference type="ARBA" id="ARBA00022737"/>
    </source>
</evidence>
<dbReference type="Pfam" id="PF12872">
    <property type="entry name" value="OST-HTH"/>
    <property type="match status" value="5"/>
</dbReference>
<dbReference type="CDD" id="cd08824">
    <property type="entry name" value="LOTUS"/>
    <property type="match status" value="1"/>
</dbReference>
<dbReference type="InterPro" id="IPR041966">
    <property type="entry name" value="LOTUS-like"/>
</dbReference>
<dbReference type="GO" id="GO:1905762">
    <property type="term" value="F:CCR4-NOT complex binding"/>
    <property type="evidence" value="ECO:0007669"/>
    <property type="project" value="TreeGrafter"/>
</dbReference>
<reference evidence="6" key="1">
    <citation type="submission" date="2025-08" db="UniProtKB">
        <authorList>
            <consortium name="RefSeq"/>
        </authorList>
    </citation>
    <scope>IDENTIFICATION</scope>
</reference>
<dbReference type="SUPFAM" id="SSF54928">
    <property type="entry name" value="RNA-binding domain, RBD"/>
    <property type="match status" value="2"/>
</dbReference>
<dbReference type="InterPro" id="IPR025605">
    <property type="entry name" value="OST-HTH/LOTUS_dom"/>
</dbReference>
<dbReference type="InterPro" id="IPR021139">
    <property type="entry name" value="NYN"/>
</dbReference>
<sequence>MKKLNEKFKGVLTPVPYVSSCSHQIQDVVEAMSSTRFNQDCEDANSDEPNIQPVQIYGTNLTDDRPTRLHQNDPAVVAAAAAAAAVKFRSNYLPPIGVFWDIENCQVPKGRSAIAVTRVIRDTFFNGYKEAEFMVVCDIQKENKQIIQELNDAQVDLIHVSATCKNAADEKLKQSIRRFVDIHGSSAAIILISGDINFAADLSDLRHRKKIHIILLHNKRTSDALILCADEHYDFMQLLQSLPSRIPSKVVESYDLLVRNLPNNKELCDIKRRLHLLSNNCGGRVVHIRPNVAIMRFSSKESVHRAEKRMQGELVFGSKIIVKYPKEKDINSISINKGSNCNSENKANESETVNEITNEMYGVASSIAGVRNLPGTPHYPTTSPVMGSYSSWNGMHCVPQGVYLSSPTFSRPYLPSESSRSYTEHIRSQSPQIWQMTSAQQQVHRYWDDRCKVRDYAASETSTFRSVKGPPIHIRGAPFPQPEWSTPRPLWPATNHNSSNLKVFNQHKRRSPSPMYASQNQDINHWNGQGHNVNTRRSDRTPSPYDLPSLPSNIQRTDRISPYRQSDAENEEVENFFNPINNRSSNGISNGTCIPIELQVTNLDQNIDPKDMKRILSSVFMEHVMVLQVSIFIQSDGNFAATIKVPSLAEAQYAISQLHRRKVGYKRIVISYVHTSGPNPQIVRSQIVMLLQEVPGHKLPLFKFREMYDSRFMISVSISELYKMKDVCIITDDSNGRMVSLNPHHRNTPSPCLNTTLDGQSLELPYCTIHAQKPWTDKGWAEQEMASLPDIKISLKVLTERVHKLLSTHSGSLPLPSFPSCYEAEFNKPLQADKNGVPLEHLLSCLATVELKQGISSIKHIVWSVNKSHDESHEENTCVSPPLANQLALFSRELVDLLKTAPHCQLSFNRFIPAYHHHFGRQCRVADYGFTKLIDLFEVLTHTVQVMGEGNKRVVTLSHRAQVRRFTSDLIRLLKAQASKQVTLSEFASVYARVIGKPWNVTNYGVCELDDILSEVSENTVVVTSCNNGEDRMIAIPKREQTAEEIKRTRHFATEVIELLKHVPNQRMLFNKFVPSYHHHFGHQCRVADYGFTKLIELFEAIPDIVKMEEDNGGERRISLTEKEGLRVLSEQISKLIFRFGNSTNGQLNVSNVAQTFLQEFGYALRPELFGCSSMLQLMEKLEGTIKIVNTRNGVAIVSVDENQVQYLGLECRKILMNAPNMCLSLNKFEKYYEKFYDKKCNIEKHLHSLESFVRVFSMNKKHFLELTALQRFACNVQFILMHYNGKMNMSLFEGAYLKMTGYACVPSEYGYSTLYAMLRAIPCTVTIKDVRYKGKVIQLNEKLTSVGLLPSTYFSSMSSHHDSDSSNDSIENYFSNRMKWDNNSRQFSWNEDPNKWEQKSSHWAISGTDDPQKWSALENRSNNLYEIIDKSATNFPSSAKPGSPENSQNKENHWQSSIWSTPPKFKFNQNMDSPTVEVPPLTLSPLKKITNTEASNLISPTKSLLSATANPLNPRMSPFFNNKYNSVVAPHPSELPLPSLPFTPNKNINITQSEGNQISSINNTDLSVSPITSQSDIKSECYNSNKISNTTPSKRSFFGKCRLAAQFNQPPLDS</sequence>
<feature type="domain" description="HTH OST-type" evidence="4">
    <location>
        <begin position="1125"/>
        <end position="1202"/>
    </location>
</feature>
<dbReference type="InterPro" id="IPR012677">
    <property type="entry name" value="Nucleotide-bd_a/b_plait_sf"/>
</dbReference>
<feature type="domain" description="HTH OST-type" evidence="4">
    <location>
        <begin position="794"/>
        <end position="865"/>
    </location>
</feature>
<dbReference type="PROSITE" id="PS51644">
    <property type="entry name" value="HTH_OST"/>
    <property type="match status" value="6"/>
</dbReference>
<feature type="region of interest" description="Disordered" evidence="3">
    <location>
        <begin position="509"/>
        <end position="559"/>
    </location>
</feature>
<gene>
    <name evidence="6" type="primary">LOC105366482</name>
</gene>
<dbReference type="InterPro" id="IPR045602">
    <property type="entry name" value="MARF1_LOTUS"/>
</dbReference>
<dbReference type="InterPro" id="IPR034191">
    <property type="entry name" value="MARF1_RRM2"/>
</dbReference>
<dbReference type="RefSeq" id="XP_011503242.1">
    <property type="nucleotide sequence ID" value="XM_011504940.1"/>
</dbReference>
<dbReference type="Proteomes" id="UP000695007">
    <property type="component" value="Unplaced"/>
</dbReference>
<dbReference type="CTD" id="9665"/>
<evidence type="ECO:0000313" key="6">
    <source>
        <dbReference type="RefSeq" id="XP_011503242.1"/>
    </source>
</evidence>
<feature type="compositionally biased region" description="Polar residues" evidence="3">
    <location>
        <begin position="516"/>
        <end position="535"/>
    </location>
</feature>
<keyword evidence="5" id="KW-1185">Reference proteome</keyword>
<evidence type="ECO:0000256" key="3">
    <source>
        <dbReference type="SAM" id="MobiDB-lite"/>
    </source>
</evidence>
<dbReference type="GO" id="GO:0005777">
    <property type="term" value="C:peroxisome"/>
    <property type="evidence" value="ECO:0007669"/>
    <property type="project" value="InterPro"/>
</dbReference>
<dbReference type="InterPro" id="IPR024768">
    <property type="entry name" value="Marf1"/>
</dbReference>
<dbReference type="GO" id="GO:0003723">
    <property type="term" value="F:RNA binding"/>
    <property type="evidence" value="ECO:0007669"/>
    <property type="project" value="UniProtKB-KW"/>
</dbReference>
<dbReference type="GO" id="GO:0004540">
    <property type="term" value="F:RNA nuclease activity"/>
    <property type="evidence" value="ECO:0007669"/>
    <property type="project" value="InterPro"/>
</dbReference>
<keyword evidence="1" id="KW-0677">Repeat</keyword>
<dbReference type="Pfam" id="PF01936">
    <property type="entry name" value="NYN"/>
    <property type="match status" value="1"/>
</dbReference>
<name>A0AAJ6YS26_9HYME</name>
<organism evidence="5 6">
    <name type="scientific">Ceratosolen solmsi marchali</name>
    <dbReference type="NCBI Taxonomy" id="326594"/>
    <lineage>
        <taxon>Eukaryota</taxon>
        <taxon>Metazoa</taxon>
        <taxon>Ecdysozoa</taxon>
        <taxon>Arthropoda</taxon>
        <taxon>Hexapoda</taxon>
        <taxon>Insecta</taxon>
        <taxon>Pterygota</taxon>
        <taxon>Neoptera</taxon>
        <taxon>Endopterygota</taxon>
        <taxon>Hymenoptera</taxon>
        <taxon>Apocrita</taxon>
        <taxon>Proctotrupomorpha</taxon>
        <taxon>Chalcidoidea</taxon>
        <taxon>Agaonidae</taxon>
        <taxon>Agaoninae</taxon>
        <taxon>Ceratosolen</taxon>
    </lineage>
</organism>
<dbReference type="Pfam" id="PF11608">
    <property type="entry name" value="RRM_MARF1"/>
    <property type="match status" value="1"/>
</dbReference>
<feature type="domain" description="HTH OST-type" evidence="4">
    <location>
        <begin position="1269"/>
        <end position="1342"/>
    </location>
</feature>
<feature type="domain" description="HTH OST-type" evidence="4">
    <location>
        <begin position="962"/>
        <end position="1038"/>
    </location>
</feature>
<dbReference type="InterPro" id="IPR035979">
    <property type="entry name" value="RBD_domain_sf"/>
</dbReference>